<keyword evidence="2 4" id="KW-0235">DNA replication</keyword>
<reference evidence="5 6" key="1">
    <citation type="submission" date="2016-03" db="EMBL/GenBank/DDBJ databases">
        <title>Complete genome sequence of Shewanella psychrophila WP2, a deep sea bacterium isolated from west Pacific sediment.</title>
        <authorList>
            <person name="Xu G."/>
            <person name="Jian H."/>
        </authorList>
    </citation>
    <scope>NUCLEOTIDE SEQUENCE [LARGE SCALE GENOMIC DNA]</scope>
    <source>
        <strain evidence="5 6">WP2</strain>
    </source>
</reference>
<dbReference type="Pfam" id="PF22657">
    <property type="entry name" value="SSB_1"/>
    <property type="match status" value="1"/>
</dbReference>
<dbReference type="STRING" id="225848.Sps_05178"/>
<evidence type="ECO:0000256" key="4">
    <source>
        <dbReference type="HAMAP-Rule" id="MF_00720"/>
    </source>
</evidence>
<dbReference type="Gene3D" id="2.40.50.140">
    <property type="entry name" value="Nucleic acid-binding proteins"/>
    <property type="match status" value="1"/>
</dbReference>
<keyword evidence="6" id="KW-1185">Reference proteome</keyword>
<dbReference type="PROSITE" id="PS50935">
    <property type="entry name" value="SSB"/>
    <property type="match status" value="1"/>
</dbReference>
<comment type="similarity">
    <text evidence="4">Belongs to the PriB family.</text>
</comment>
<sequence length="101" mass="11360">MATNHLVLSGTITRSRSFKSPAGIAHCVIMLEHKSQCYEAEMLRNVYCQMQVILSGERFKSVTDKLKIGVDIEVQGFIALQQSRNGQNRLVIHAENVELKT</sequence>
<evidence type="ECO:0000313" key="6">
    <source>
        <dbReference type="Proteomes" id="UP000189545"/>
    </source>
</evidence>
<keyword evidence="3 4" id="KW-0238">DNA-binding</keyword>
<evidence type="ECO:0000256" key="1">
    <source>
        <dbReference type="ARBA" id="ARBA00022515"/>
    </source>
</evidence>
<dbReference type="GO" id="GO:0003697">
    <property type="term" value="F:single-stranded DNA binding"/>
    <property type="evidence" value="ECO:0007669"/>
    <property type="project" value="UniProtKB-UniRule"/>
</dbReference>
<dbReference type="Proteomes" id="UP000189545">
    <property type="component" value="Chromosome"/>
</dbReference>
<comment type="function">
    <text evidence="4">Involved in the restart of stalled replication forks, which reloads the replicative helicase on sites other than the origin of replication; the PriA-PriB pathway is the major replication restart pathway. During primosome assembly it facilitates complex formation between PriA and DnaT on DNA; stabilizes PriA on DNA. Stimulates the DNA unwinding activity of PriA helicase.</text>
</comment>
<evidence type="ECO:0000256" key="3">
    <source>
        <dbReference type="ARBA" id="ARBA00023125"/>
    </source>
</evidence>
<dbReference type="EMBL" id="CP014782">
    <property type="protein sequence ID" value="AQS40247.1"/>
    <property type="molecule type" value="Genomic_DNA"/>
</dbReference>
<organism evidence="5 6">
    <name type="scientific">Shewanella psychrophila</name>
    <dbReference type="NCBI Taxonomy" id="225848"/>
    <lineage>
        <taxon>Bacteria</taxon>
        <taxon>Pseudomonadati</taxon>
        <taxon>Pseudomonadota</taxon>
        <taxon>Gammaproteobacteria</taxon>
        <taxon>Alteromonadales</taxon>
        <taxon>Shewanellaceae</taxon>
        <taxon>Shewanella</taxon>
    </lineage>
</organism>
<dbReference type="KEGG" id="spsw:Sps_05178"/>
<evidence type="ECO:0000313" key="5">
    <source>
        <dbReference type="EMBL" id="AQS40247.1"/>
    </source>
</evidence>
<dbReference type="GO" id="GO:0006269">
    <property type="term" value="P:DNA replication, synthesis of primer"/>
    <property type="evidence" value="ECO:0007669"/>
    <property type="project" value="UniProtKB-KW"/>
</dbReference>
<dbReference type="OrthoDB" id="9180733at2"/>
<dbReference type="SUPFAM" id="SSF50249">
    <property type="entry name" value="Nucleic acid-binding proteins"/>
    <property type="match status" value="1"/>
</dbReference>
<dbReference type="InterPro" id="IPR000424">
    <property type="entry name" value="Primosome_PriB/ssb"/>
</dbReference>
<dbReference type="InterPro" id="IPR023646">
    <property type="entry name" value="Prisomal_replication_PriB"/>
</dbReference>
<dbReference type="NCBIfam" id="TIGR04418">
    <property type="entry name" value="PriB_gamma"/>
    <property type="match status" value="1"/>
</dbReference>
<protein>
    <recommendedName>
        <fullName evidence="4">Replication restart protein PriB</fullName>
    </recommendedName>
</protein>
<dbReference type="GO" id="GO:1990077">
    <property type="term" value="C:primosome complex"/>
    <property type="evidence" value="ECO:0007669"/>
    <property type="project" value="UniProtKB-UniRule"/>
</dbReference>
<dbReference type="RefSeq" id="WP_077755062.1">
    <property type="nucleotide sequence ID" value="NZ_CP014782.1"/>
</dbReference>
<dbReference type="HAMAP" id="MF_00720">
    <property type="entry name" value="PriB"/>
    <property type="match status" value="1"/>
</dbReference>
<dbReference type="InterPro" id="IPR012340">
    <property type="entry name" value="NA-bd_OB-fold"/>
</dbReference>
<accession>A0A1S6HXE9</accession>
<dbReference type="PIRSF" id="PIRSF003135">
    <property type="entry name" value="Primosomal_n"/>
    <property type="match status" value="1"/>
</dbReference>
<dbReference type="AlphaFoldDB" id="A0A1S6HXE9"/>
<evidence type="ECO:0000256" key="2">
    <source>
        <dbReference type="ARBA" id="ARBA00022705"/>
    </source>
</evidence>
<proteinExistence type="inferred from homology"/>
<name>A0A1S6HXE9_9GAMM</name>
<comment type="subunit">
    <text evidence="4">Homodimer. Interacts with PriA and DnaT. Component of the replication restart primosome. Primosome assembly occurs via a 'hand-off' mechanism. PriA binds to replication forks, subsequently PriB then DnaT bind; DnaT then displaces ssDNA to generate the helicase loading substrate.</text>
</comment>
<keyword evidence="1 4" id="KW-0639">Primosome</keyword>
<gene>
    <name evidence="4" type="primary">priB</name>
    <name evidence="5" type="ORF">Sps_05178</name>
</gene>